<feature type="active site" description="Nucleophile" evidence="9">
    <location>
        <position position="32"/>
    </location>
</feature>
<comment type="similarity">
    <text evidence="1 8">Belongs to the thioredoxin family.</text>
</comment>
<feature type="active site" description="Nucleophile" evidence="9">
    <location>
        <position position="29"/>
    </location>
</feature>
<evidence type="ECO:0000256" key="7">
    <source>
        <dbReference type="NCBIfam" id="TIGR01068"/>
    </source>
</evidence>
<evidence type="ECO:0000256" key="10">
    <source>
        <dbReference type="PIRSR" id="PIRSR000077-4"/>
    </source>
</evidence>
<dbReference type="GO" id="GO:0005737">
    <property type="term" value="C:cytoplasm"/>
    <property type="evidence" value="ECO:0007669"/>
    <property type="project" value="TreeGrafter"/>
</dbReference>
<dbReference type="InterPro" id="IPR005746">
    <property type="entry name" value="Thioredoxin"/>
</dbReference>
<feature type="disulfide bond" description="Redox-active" evidence="10">
    <location>
        <begin position="29"/>
        <end position="32"/>
    </location>
</feature>
<dbReference type="PANTHER" id="PTHR45663">
    <property type="entry name" value="GEO12009P1"/>
    <property type="match status" value="1"/>
</dbReference>
<feature type="site" description="Contributes to redox potential value" evidence="9">
    <location>
        <position position="31"/>
    </location>
</feature>
<dbReference type="PANTHER" id="PTHR45663:SF11">
    <property type="entry name" value="GEO12009P1"/>
    <property type="match status" value="1"/>
</dbReference>
<sequence length="103" mass="11581">MLIEGNSTNITQILSSNALSVIDFYATWCGPCKMLSPVIHQLSNENSDVNFVKIDVDANPMIAQYFNITSLPTVAFFKNGQFVEVKTGFVPKKILENFIKTYR</sequence>
<evidence type="ECO:0000256" key="1">
    <source>
        <dbReference type="ARBA" id="ARBA00008987"/>
    </source>
</evidence>
<evidence type="ECO:0000313" key="13">
    <source>
        <dbReference type="Proteomes" id="UP001056429"/>
    </source>
</evidence>
<dbReference type="NCBIfam" id="TIGR01068">
    <property type="entry name" value="thioredoxin"/>
    <property type="match status" value="1"/>
</dbReference>
<dbReference type="PIRSF" id="PIRSF000077">
    <property type="entry name" value="Thioredoxin"/>
    <property type="match status" value="1"/>
</dbReference>
<organism evidence="12 13">
    <name type="scientific">Oceanirhabdus seepicola</name>
    <dbReference type="NCBI Taxonomy" id="2828781"/>
    <lineage>
        <taxon>Bacteria</taxon>
        <taxon>Bacillati</taxon>
        <taxon>Bacillota</taxon>
        <taxon>Clostridia</taxon>
        <taxon>Eubacteriales</taxon>
        <taxon>Clostridiaceae</taxon>
        <taxon>Oceanirhabdus</taxon>
    </lineage>
</organism>
<keyword evidence="5 10" id="KW-1015">Disulfide bond</keyword>
<reference evidence="12" key="2">
    <citation type="submission" date="2021-04" db="EMBL/GenBank/DDBJ databases">
        <authorList>
            <person name="Dong X."/>
        </authorList>
    </citation>
    <scope>NUCLEOTIDE SEQUENCE</scope>
    <source>
        <strain evidence="12">ZWT</strain>
    </source>
</reference>
<feature type="site" description="Contributes to redox potential value" evidence="9">
    <location>
        <position position="30"/>
    </location>
</feature>
<dbReference type="PROSITE" id="PS00194">
    <property type="entry name" value="THIOREDOXIN_1"/>
    <property type="match status" value="1"/>
</dbReference>
<evidence type="ECO:0000313" key="12">
    <source>
        <dbReference type="EMBL" id="MCM1992603.1"/>
    </source>
</evidence>
<reference evidence="12" key="1">
    <citation type="journal article" date="2021" name="mSystems">
        <title>Bacteria and Archaea Synergistically Convert Glycine Betaine to Biogenic Methane in the Formosa Cold Seep of the South China Sea.</title>
        <authorList>
            <person name="Li L."/>
            <person name="Zhang W."/>
            <person name="Zhang S."/>
            <person name="Song L."/>
            <person name="Sun Q."/>
            <person name="Zhang H."/>
            <person name="Xiang H."/>
            <person name="Dong X."/>
        </authorList>
    </citation>
    <scope>NUCLEOTIDE SEQUENCE</scope>
    <source>
        <strain evidence="12">ZWT</strain>
    </source>
</reference>
<dbReference type="InterPro" id="IPR013766">
    <property type="entry name" value="Thioredoxin_domain"/>
</dbReference>
<keyword evidence="4" id="KW-0249">Electron transport</keyword>
<dbReference type="PRINTS" id="PR00421">
    <property type="entry name" value="THIOREDOXIN"/>
</dbReference>
<evidence type="ECO:0000256" key="3">
    <source>
        <dbReference type="ARBA" id="ARBA00022448"/>
    </source>
</evidence>
<keyword evidence="13" id="KW-1185">Reference proteome</keyword>
<dbReference type="RefSeq" id="WP_250861769.1">
    <property type="nucleotide sequence ID" value="NZ_JAGSOJ010000006.1"/>
</dbReference>
<dbReference type="PROSITE" id="PS51352">
    <property type="entry name" value="THIOREDOXIN_2"/>
    <property type="match status" value="1"/>
</dbReference>
<dbReference type="CDD" id="cd02947">
    <property type="entry name" value="TRX_family"/>
    <property type="match status" value="1"/>
</dbReference>
<keyword evidence="3" id="KW-0813">Transport</keyword>
<evidence type="ECO:0000256" key="6">
    <source>
        <dbReference type="ARBA" id="ARBA00023284"/>
    </source>
</evidence>
<protein>
    <recommendedName>
        <fullName evidence="2 7">Thioredoxin</fullName>
    </recommendedName>
</protein>
<comment type="caution">
    <text evidence="12">The sequence shown here is derived from an EMBL/GenBank/DDBJ whole genome shotgun (WGS) entry which is preliminary data.</text>
</comment>
<dbReference type="InterPro" id="IPR036249">
    <property type="entry name" value="Thioredoxin-like_sf"/>
</dbReference>
<keyword evidence="6 10" id="KW-0676">Redox-active center</keyword>
<feature type="site" description="Deprotonates C-terminal active site Cys" evidence="9">
    <location>
        <position position="23"/>
    </location>
</feature>
<proteinExistence type="inferred from homology"/>
<dbReference type="SUPFAM" id="SSF52833">
    <property type="entry name" value="Thioredoxin-like"/>
    <property type="match status" value="1"/>
</dbReference>
<dbReference type="EMBL" id="JAGSOJ010000006">
    <property type="protein sequence ID" value="MCM1992603.1"/>
    <property type="molecule type" value="Genomic_DNA"/>
</dbReference>
<dbReference type="Proteomes" id="UP001056429">
    <property type="component" value="Unassembled WGS sequence"/>
</dbReference>
<evidence type="ECO:0000256" key="2">
    <source>
        <dbReference type="ARBA" id="ARBA00020570"/>
    </source>
</evidence>
<dbReference type="AlphaFoldDB" id="A0A9J6P7I6"/>
<evidence type="ECO:0000256" key="8">
    <source>
        <dbReference type="PIRNR" id="PIRNR000077"/>
    </source>
</evidence>
<dbReference type="Gene3D" id="3.40.30.10">
    <property type="entry name" value="Glutaredoxin"/>
    <property type="match status" value="1"/>
</dbReference>
<evidence type="ECO:0000256" key="4">
    <source>
        <dbReference type="ARBA" id="ARBA00022982"/>
    </source>
</evidence>
<gene>
    <name evidence="12" type="primary">trxA</name>
    <name evidence="12" type="ORF">KDK92_23050</name>
</gene>
<dbReference type="InterPro" id="IPR017937">
    <property type="entry name" value="Thioredoxin_CS"/>
</dbReference>
<accession>A0A9J6P7I6</accession>
<evidence type="ECO:0000256" key="5">
    <source>
        <dbReference type="ARBA" id="ARBA00023157"/>
    </source>
</evidence>
<feature type="domain" description="Thioredoxin" evidence="11">
    <location>
        <begin position="1"/>
        <end position="103"/>
    </location>
</feature>
<dbReference type="Pfam" id="PF00085">
    <property type="entry name" value="Thioredoxin"/>
    <property type="match status" value="1"/>
</dbReference>
<name>A0A9J6P7I6_9CLOT</name>
<evidence type="ECO:0000256" key="9">
    <source>
        <dbReference type="PIRSR" id="PIRSR000077-1"/>
    </source>
</evidence>
<dbReference type="GO" id="GO:0015035">
    <property type="term" value="F:protein-disulfide reductase activity"/>
    <property type="evidence" value="ECO:0007669"/>
    <property type="project" value="UniProtKB-UniRule"/>
</dbReference>
<evidence type="ECO:0000259" key="11">
    <source>
        <dbReference type="PROSITE" id="PS51352"/>
    </source>
</evidence>